<evidence type="ECO:0000313" key="2">
    <source>
        <dbReference type="EMBL" id="TCO73807.1"/>
    </source>
</evidence>
<dbReference type="RefSeq" id="WP_165916336.1">
    <property type="nucleotide sequence ID" value="NZ_SLWV01000014.1"/>
</dbReference>
<evidence type="ECO:0000256" key="1">
    <source>
        <dbReference type="SAM" id="Phobius"/>
    </source>
</evidence>
<protein>
    <submittedName>
        <fullName evidence="2">Uncharacterized protein</fullName>
    </submittedName>
</protein>
<dbReference type="AlphaFoldDB" id="A0A4R2KMM8"/>
<feature type="transmembrane region" description="Helical" evidence="1">
    <location>
        <begin position="12"/>
        <end position="34"/>
    </location>
</feature>
<comment type="caution">
    <text evidence="2">The sequence shown here is derived from an EMBL/GenBank/DDBJ whole genome shotgun (WGS) entry which is preliminary data.</text>
</comment>
<evidence type="ECO:0000313" key="3">
    <source>
        <dbReference type="Proteomes" id="UP000294919"/>
    </source>
</evidence>
<keyword evidence="1" id="KW-0812">Transmembrane</keyword>
<keyword evidence="1" id="KW-0472">Membrane</keyword>
<dbReference type="EMBL" id="SLWV01000014">
    <property type="protein sequence ID" value="TCO73807.1"/>
    <property type="molecule type" value="Genomic_DNA"/>
</dbReference>
<proteinExistence type="predicted"/>
<keyword evidence="3" id="KW-1185">Reference proteome</keyword>
<reference evidence="2 3" key="1">
    <citation type="submission" date="2019-03" db="EMBL/GenBank/DDBJ databases">
        <title>Genomic Encyclopedia of Type Strains, Phase IV (KMG-IV): sequencing the most valuable type-strain genomes for metagenomic binning, comparative biology and taxonomic classification.</title>
        <authorList>
            <person name="Goeker M."/>
        </authorList>
    </citation>
    <scope>NUCLEOTIDE SEQUENCE [LARGE SCALE GENOMIC DNA]</scope>
    <source>
        <strain evidence="2 3">DSM 102940</strain>
    </source>
</reference>
<gene>
    <name evidence="2" type="ORF">EV214_11442</name>
</gene>
<organism evidence="2 3">
    <name type="scientific">Marinisporobacter balticus</name>
    <dbReference type="NCBI Taxonomy" id="2018667"/>
    <lineage>
        <taxon>Bacteria</taxon>
        <taxon>Bacillati</taxon>
        <taxon>Bacillota</taxon>
        <taxon>Clostridia</taxon>
        <taxon>Peptostreptococcales</taxon>
        <taxon>Thermotaleaceae</taxon>
        <taxon>Marinisporobacter</taxon>
    </lineage>
</organism>
<name>A0A4R2KMM8_9FIRM</name>
<accession>A0A4R2KMM8</accession>
<keyword evidence="1" id="KW-1133">Transmembrane helix</keyword>
<sequence length="53" mass="6756">MDQLIRKGNVEQFNYFSVYFIWGYFYFSASYWFYKKIKNFYSNERFQDLYISV</sequence>
<dbReference type="Proteomes" id="UP000294919">
    <property type="component" value="Unassembled WGS sequence"/>
</dbReference>